<dbReference type="EMBL" id="LT896732">
    <property type="protein sequence ID" value="SPQ84338.1"/>
    <property type="molecule type" value="Genomic_DNA"/>
</dbReference>
<organismHost>
    <name type="scientific">Mus musculus</name>
    <name type="common">Mouse</name>
    <dbReference type="NCBI Taxonomy" id="10090"/>
</organismHost>
<dbReference type="Proteomes" id="UP000272857">
    <property type="component" value="Segment"/>
</dbReference>
<dbReference type="EMBL" id="LT896727">
    <property type="protein sequence ID" value="SNB69000.1"/>
    <property type="molecule type" value="Genomic_DNA"/>
</dbReference>
<keyword evidence="1" id="KW-1133">Transmembrane helix</keyword>
<evidence type="ECO:0000313" key="10">
    <source>
        <dbReference type="EMBL" id="SNB50611.1"/>
    </source>
</evidence>
<keyword evidence="1" id="KW-0812">Transmembrane</keyword>
<evidence type="ECO:0000313" key="7">
    <source>
        <dbReference type="EMBL" id="SNB50276.1"/>
    </source>
</evidence>
<protein>
    <submittedName>
        <fullName evidence="3">Uncharacterized protein</fullName>
    </submittedName>
</protein>
<dbReference type="EMBL" id="LT993230">
    <property type="protein sequence ID" value="SPN68525.1"/>
    <property type="molecule type" value="Genomic_DNA"/>
</dbReference>
<dbReference type="Proteomes" id="UP000164362">
    <property type="component" value="Segment"/>
</dbReference>
<evidence type="ECO:0000313" key="9">
    <source>
        <dbReference type="EMBL" id="SNB50453.1"/>
    </source>
</evidence>
<evidence type="ECO:0000256" key="1">
    <source>
        <dbReference type="SAM" id="Phobius"/>
    </source>
</evidence>
<organismHost>
    <name type="scientific">Loxodonta africana</name>
    <name type="common">African elephant</name>
    <dbReference type="NCBI Taxonomy" id="9785"/>
</organismHost>
<dbReference type="Proteomes" id="UP000277503">
    <property type="component" value="Segment"/>
</dbReference>
<dbReference type="EMBL" id="LT896731">
    <property type="protein sequence ID" value="SNB50611.1"/>
    <property type="molecule type" value="Genomic_DNA"/>
</dbReference>
<dbReference type="Proteomes" id="UP000276188">
    <property type="component" value="Segment"/>
</dbReference>
<reference evidence="3" key="2">
    <citation type="submission" date="2015-05" db="EMBL/GenBank/DDBJ databases">
        <title>Utilizing next-generation sequencing to resolve the backbone and inform taxonomy of the Core Goodeniaceae.</title>
        <authorList>
            <person name="Michener P.S."/>
            <person name="Gardner A.G."/>
            <person name="Jabaily R.S."/>
            <person name="Sessa E."/>
        </authorList>
    </citation>
    <scope>NUCLEOTIDE SEQUENCE</scope>
    <source>
        <strain evidence="4">FM2292</strain>
        <strain evidence="3">RatPox09</strain>
    </source>
</reference>
<dbReference type="Proteomes" id="UP000154367">
    <property type="component" value="Segment"/>
</dbReference>
<evidence type="ECO:0000313" key="14">
    <source>
        <dbReference type="EMBL" id="SNB56710.1"/>
    </source>
</evidence>
<dbReference type="Proteomes" id="UP000269429">
    <property type="component" value="Genome"/>
</dbReference>
<evidence type="ECO:0000313" key="18">
    <source>
        <dbReference type="EMBL" id="SPN68525.1"/>
    </source>
</evidence>
<dbReference type="Proteomes" id="UP000279092">
    <property type="component" value="Segment"/>
</dbReference>
<evidence type="ECO:0000313" key="3">
    <source>
        <dbReference type="EMBL" id="CRL86619.1"/>
    </source>
</evidence>
<evidence type="ECO:0000313" key="16">
    <source>
        <dbReference type="EMBL" id="SNB69000.1"/>
    </source>
</evidence>
<dbReference type="Proteomes" id="UP000279758">
    <property type="component" value="Segment"/>
</dbReference>
<dbReference type="Proteomes" id="UP000272949">
    <property type="component" value="Segment"/>
</dbReference>
<dbReference type="EMBL" id="LT896733">
    <property type="protein sequence ID" value="SNB51706.1"/>
    <property type="molecule type" value="Genomic_DNA"/>
</dbReference>
<dbReference type="EMBL" id="LT896730">
    <property type="protein sequence ID" value="SNB48297.1"/>
    <property type="molecule type" value="Genomic_DNA"/>
</dbReference>
<dbReference type="Proteomes" id="UP000273263">
    <property type="component" value="Segment"/>
</dbReference>
<evidence type="ECO:0000313" key="17">
    <source>
        <dbReference type="EMBL" id="SPN68246.1"/>
    </source>
</evidence>
<accession>A0A0K2YSI0</accession>
<dbReference type="Proteomes" id="UP000269844">
    <property type="component" value="Segment"/>
</dbReference>
<evidence type="ECO:0000313" key="19">
    <source>
        <dbReference type="EMBL" id="SPN68806.1"/>
    </source>
</evidence>
<dbReference type="Proteomes" id="UP000271295">
    <property type="component" value="Segment"/>
</dbReference>
<dbReference type="Proteomes" id="UP000270432">
    <property type="component" value="Segment"/>
</dbReference>
<evidence type="ECO:0000313" key="11">
    <source>
        <dbReference type="EMBL" id="SNB51706.1"/>
    </source>
</evidence>
<dbReference type="EMBL" id="LT896720">
    <property type="protein sequence ID" value="SNB53416.1"/>
    <property type="molecule type" value="Genomic_DNA"/>
</dbReference>
<organismHost>
    <name type="scientific">Bos taurus</name>
    <name type="common">Bovine</name>
    <dbReference type="NCBI Taxonomy" id="9913"/>
</organismHost>
<reference evidence="5" key="3">
    <citation type="submission" date="2017-06" db="EMBL/GenBank/DDBJ databases">
        <authorList>
            <person name="Kim H.J."/>
            <person name="Triplett B.A."/>
        </authorList>
    </citation>
    <scope>NUCLEOTIDE SEQUENCE</scope>
    <source>
        <strain evidence="13">Ger 2010 MKY</strain>
        <strain evidence="6">Ger/2007/Vole</strain>
        <strain evidence="7">Ger/2010/Alpaca</strain>
        <strain evidence="8">Ger/2010/Cat</strain>
        <strain evidence="5">Ger/2010/Racoon</strain>
        <strain evidence="9">Ger/2012/Alpaca</strain>
        <strain evidence="15">Ger/2014/Cat1</strain>
        <strain evidence="14">Ger/2014/Cat2</strain>
        <strain evidence="16">Ger/2015/Cat2</strain>
        <strain evidence="11">Ger/2015/Cat3</strain>
        <strain evidence="10">Ger/2015/Cat4</strain>
        <strain evidence="12">Ger/2015/Human1</strain>
        <strain evidence="21">Ger/2017/Alpaca2</strain>
    </source>
</reference>
<dbReference type="Proteomes" id="UP000509403">
    <property type="component" value="Segment"/>
</dbReference>
<dbReference type="EMBL" id="LT896718">
    <property type="protein sequence ID" value="SNB50276.1"/>
    <property type="molecule type" value="Genomic_DNA"/>
</dbReference>
<name>A0A0K2YSI0_COWPX</name>
<dbReference type="EMBL" id="LT896729">
    <property type="protein sequence ID" value="SNB50321.1"/>
    <property type="molecule type" value="Genomic_DNA"/>
</dbReference>
<dbReference type="EMBL" id="LN864566">
    <property type="protein sequence ID" value="CRL86912.1"/>
    <property type="molecule type" value="Genomic_DNA"/>
</dbReference>
<sequence>MALMAITKNVKYFSMLGIWFFTLIDIWFLAKMIDIFLSEDSKILLVAVSIKMKLVSISNFILELIGVAKCTLYVISPLMRSICVSISDTRSVNSFTLLIITVSPSLDNANVPSKSQMERFNCSSFRIK</sequence>
<dbReference type="Proteomes" id="UP000277211">
    <property type="component" value="Segment"/>
</dbReference>
<dbReference type="EMBL" id="LT896722">
    <property type="protein sequence ID" value="SNB49325.1"/>
    <property type="molecule type" value="Genomic_DNA"/>
</dbReference>
<evidence type="ECO:0000313" key="15">
    <source>
        <dbReference type="EMBL" id="SNB57839.1"/>
    </source>
</evidence>
<evidence type="ECO:0000313" key="20">
    <source>
        <dbReference type="EMBL" id="SPN69086.1"/>
    </source>
</evidence>
<organismHost>
    <name type="scientific">Apodemus sylvaticus</name>
    <name type="common">European woodmouse</name>
    <dbReference type="NCBI Taxonomy" id="10129"/>
</organismHost>
<evidence type="ECO:0000313" key="13">
    <source>
        <dbReference type="EMBL" id="SNB54089.1"/>
    </source>
</evidence>
<evidence type="ECO:0000313" key="21">
    <source>
        <dbReference type="EMBL" id="SPQ84338.1"/>
    </source>
</evidence>
<evidence type="ECO:0000313" key="5">
    <source>
        <dbReference type="EMBL" id="SNB48297.1"/>
    </source>
</evidence>
<organismHost>
    <name type="scientific">Felis catus</name>
    <name type="common">Cat</name>
    <name type="synonym">Felis silvestris catus</name>
    <dbReference type="NCBI Taxonomy" id="9685"/>
</organismHost>
<dbReference type="EMBL" id="LT993231">
    <property type="protein sequence ID" value="SPN68806.1"/>
    <property type="molecule type" value="Genomic_DNA"/>
</dbReference>
<keyword evidence="1" id="KW-0472">Membrane</keyword>
<dbReference type="Proteomes" id="UP000278652">
    <property type="component" value="Segment"/>
</dbReference>
<dbReference type="EMBL" id="LT993228">
    <property type="protein sequence ID" value="SPN68246.1"/>
    <property type="molecule type" value="Genomic_DNA"/>
</dbReference>
<feature type="transmembrane region" description="Helical" evidence="1">
    <location>
        <begin position="12"/>
        <end position="33"/>
    </location>
</feature>
<dbReference type="EMBL" id="LT896721">
    <property type="protein sequence ID" value="SNB54089.1"/>
    <property type="molecule type" value="Genomic_DNA"/>
</dbReference>
<organismHost>
    <name type="scientific">Myodes glareolus</name>
    <name type="common">Bank vole</name>
    <name type="synonym">Clethrionomys glareolus</name>
    <dbReference type="NCBI Taxonomy" id="447135"/>
</organismHost>
<gene>
    <name evidence="3" type="primary">gCPXV0119</name>
</gene>
<evidence type="ECO:0000313" key="6">
    <source>
        <dbReference type="EMBL" id="SNB49325.1"/>
    </source>
</evidence>
<dbReference type="EMBL" id="LT896725">
    <property type="protein sequence ID" value="SNB56710.1"/>
    <property type="molecule type" value="Genomic_DNA"/>
</dbReference>
<evidence type="ECO:0000313" key="2">
    <source>
        <dbReference type="EMBL" id="CAB5514112.1"/>
    </source>
</evidence>
<organism evidence="3">
    <name type="scientific">Cowpox virus</name>
    <name type="common">CPV</name>
    <dbReference type="NCBI Taxonomy" id="10243"/>
    <lineage>
        <taxon>Viruses</taxon>
        <taxon>Varidnaviria</taxon>
        <taxon>Bamfordvirae</taxon>
        <taxon>Nucleocytoviricota</taxon>
        <taxon>Pokkesviricetes</taxon>
        <taxon>Chitovirales</taxon>
        <taxon>Poxviridae</taxon>
        <taxon>Chordopoxvirinae</taxon>
        <taxon>Orthopoxvirus</taxon>
        <taxon>Orthopoxvirus cowpox</taxon>
    </lineage>
</organism>
<evidence type="ECO:0000313" key="8">
    <source>
        <dbReference type="EMBL" id="SNB50321.1"/>
    </source>
</evidence>
<reference evidence="3" key="1">
    <citation type="journal article" date="2015" name="J. Virol.">
        <title>Out of the reservoir: Phenotypic and genotypic characterization of a novel cowpox virus isolated from a common vole.</title>
        <authorList>
            <person name="Hoffmann D."/>
            <person name="Franke A."/>
            <person name="Jenckel M."/>
            <person name="Tamosiunaite A."/>
            <person name="Schluckebier J."/>
            <person name="Granzow H."/>
            <person name="Hoffmann B."/>
            <person name="Fischer S."/>
            <person name="Ulrich R.G."/>
            <person name="Hoper D."/>
            <person name="Goller K."/>
            <person name="Osterrieder N."/>
            <person name="Beer M."/>
        </authorList>
    </citation>
    <scope>NUCLEOTIDE SEQUENCE [LARGE SCALE GENOMIC DNA]</scope>
    <source>
        <strain evidence="4">FM2292</strain>
        <strain evidence="3">RatPox09</strain>
    </source>
</reference>
<dbReference type="EMBL" id="LR812035">
    <property type="protein sequence ID" value="CAB5514112.1"/>
    <property type="molecule type" value="Genomic_DNA"/>
</dbReference>
<dbReference type="Proteomes" id="UP000280293">
    <property type="component" value="Segment"/>
</dbReference>
<dbReference type="EMBL" id="LT896723">
    <property type="protein sequence ID" value="SNB57839.1"/>
    <property type="molecule type" value="Genomic_DNA"/>
</dbReference>
<evidence type="ECO:0000313" key="12">
    <source>
        <dbReference type="EMBL" id="SNB53416.1"/>
    </source>
</evidence>
<dbReference type="Proteomes" id="UP000267787">
    <property type="component" value="Segment"/>
</dbReference>
<organismHost>
    <name type="scientific">Microtus agrestis</name>
    <name type="common">Short-tailed field vole</name>
    <dbReference type="NCBI Taxonomy" id="29092"/>
</organismHost>
<dbReference type="EMBL" id="LT896726">
    <property type="protein sequence ID" value="SNB50453.1"/>
    <property type="molecule type" value="Genomic_DNA"/>
</dbReference>
<organismHost>
    <name type="scientific">Homo sapiens</name>
    <name type="common">Human</name>
    <dbReference type="NCBI Taxonomy" id="9606"/>
</organismHost>
<reference evidence="2" key="5">
    <citation type="submission" date="2020-05" db="EMBL/GenBank/DDBJ databases">
        <authorList>
            <consortium name="IVD NGS Lab"/>
        </authorList>
    </citation>
    <scope>NUCLEOTIDE SEQUENCE [LARGE SCALE GENOMIC DNA]</scope>
    <source>
        <strain evidence="21">Ger/2017/Alpaca2</strain>
        <strain evidence="2">GerMygEK 938/17</strain>
    </source>
</reference>
<proteinExistence type="predicted"/>
<dbReference type="EMBL" id="LT993232">
    <property type="protein sequence ID" value="SPN69086.1"/>
    <property type="molecule type" value="Genomic_DNA"/>
</dbReference>
<dbReference type="Proteomes" id="UP000267117">
    <property type="component" value="Segment"/>
</dbReference>
<evidence type="ECO:0000313" key="4">
    <source>
        <dbReference type="EMBL" id="CRL86912.1"/>
    </source>
</evidence>
<dbReference type="Proteomes" id="UP000269688">
    <property type="component" value="Segment"/>
</dbReference>
<reference evidence="17" key="4">
    <citation type="submission" date="2018-04" db="EMBL/GenBank/DDBJ databases">
        <authorList>
            <person name="Go L.Y."/>
            <person name="Mitchell J.A."/>
        </authorList>
    </citation>
    <scope>NUCLEOTIDE SEQUENCE</scope>
    <source>
        <strain evidence="20">Ger/2015/Human2</strain>
        <strain evidence="19">Ger/2015/Prairie-dog</strain>
        <strain evidence="18">Ger/2017/Alpaca1</strain>
        <strain evidence="17">Ger/2017/common vole FMEimka</strain>
    </source>
</reference>
<dbReference type="EMBL" id="LN864565">
    <property type="protein sequence ID" value="CRL86619.1"/>
    <property type="molecule type" value="Genomic_DNA"/>
</dbReference>